<comment type="caution">
    <text evidence="3">The sequence shown here is derived from an EMBL/GenBank/DDBJ whole genome shotgun (WGS) entry which is preliminary data.</text>
</comment>
<dbReference type="EMBL" id="QGMY01000007">
    <property type="protein sequence ID" value="PWR72071.1"/>
    <property type="molecule type" value="Genomic_DNA"/>
</dbReference>
<proteinExistence type="predicted"/>
<keyword evidence="1" id="KW-1133">Transmembrane helix</keyword>
<evidence type="ECO:0000313" key="3">
    <source>
        <dbReference type="EMBL" id="PWR72071.1"/>
    </source>
</evidence>
<evidence type="ECO:0000313" key="4">
    <source>
        <dbReference type="Proteomes" id="UP000245657"/>
    </source>
</evidence>
<evidence type="ECO:0000256" key="1">
    <source>
        <dbReference type="SAM" id="Phobius"/>
    </source>
</evidence>
<feature type="transmembrane region" description="Helical" evidence="1">
    <location>
        <begin position="48"/>
        <end position="70"/>
    </location>
</feature>
<keyword evidence="1" id="KW-0812">Transmembrane</keyword>
<dbReference type="InterPro" id="IPR013783">
    <property type="entry name" value="Ig-like_fold"/>
</dbReference>
<dbReference type="AlphaFoldDB" id="A0A2V2N8Z9"/>
<keyword evidence="4" id="KW-1185">Reference proteome</keyword>
<name>A0A2V2N8Z9_9EURY</name>
<dbReference type="Proteomes" id="UP000245657">
    <property type="component" value="Unassembled WGS sequence"/>
</dbReference>
<dbReference type="InterPro" id="IPR012859">
    <property type="entry name" value="Pilin_N_archaeal"/>
</dbReference>
<sequence length="701" mass="74542">MKMQERLQLNFGTSYLEQHQTPIMRISLQTCIILLIRMKKREGAVSEVIGGLLLLVMVIAGLTIIMTMILGQIHTDTIPSTDLIPIDETNTSTGYHTVKIVHNGGDALSDDEIEVFIDGVDSTCDSYFTKNKRAFCIQGEIFKPGDTLAFKPKKSPIHSLTIYYQPHGSNASSQVLFQTLKFTKVNISESINGIPSNWSTYTEPPVISSITISPTTPLKAGSTATVSWTVTNQIPVYGAEVRLTGPGVNTVVSSSTYDSLSFTVPTVSGSGYSLVITVRDMNGNVGTGTSNPFSIQDVPVVMLQSPNGGESWTEKSTHSIVWSSSSLTGISQTSLSFSKDGGSTWSTISSSPGSSSYSWIIPTGSKTDLGKINVTACNFAGDCSSDISDGVFQISTSSSSGTITVTSPVSGAALNGAGKYPITWSITSSFNVISIDLKYTDGSSWIPIQTGLSGVGSYDWTTPDTPGTRYQVSVTAHMSDGSTISGLSGVFTIQQVAPTVVVESPNGGEIWSIGSTQQIKWNATSGSGISSVNLLYSISDSPVTTAIASGISNTGTFSWTVPAVPSQKVRIIVKAFGSNGLTGTDKSDNYFQIKDTTAPTISITTPRGGEIWQQNPSSNPQQIVWIASDNVNVDHVKLEYSTNSGGSYTQITYAETLNNIGYFYWYVPNTPSTTCTIRGTAYDFAGNSATAVSNGLFTIKS</sequence>
<keyword evidence="1" id="KW-0472">Membrane</keyword>
<feature type="domain" description="Archaeal Type IV pilin N-terminal" evidence="2">
    <location>
        <begin position="44"/>
        <end position="119"/>
    </location>
</feature>
<evidence type="ECO:0000259" key="2">
    <source>
        <dbReference type="Pfam" id="PF07790"/>
    </source>
</evidence>
<dbReference type="Pfam" id="PF07790">
    <property type="entry name" value="Pilin_N"/>
    <property type="match status" value="1"/>
</dbReference>
<dbReference type="Gene3D" id="2.60.40.10">
    <property type="entry name" value="Immunoglobulins"/>
    <property type="match status" value="1"/>
</dbReference>
<accession>A0A2V2N8Z9</accession>
<reference evidence="3 4" key="1">
    <citation type="submission" date="2018-05" db="EMBL/GenBank/DDBJ databases">
        <title>Draft genome of Methanospirillum lacunae Ki8-1.</title>
        <authorList>
            <person name="Dueholm M.S."/>
            <person name="Nielsen P.H."/>
            <person name="Bakmann L.F."/>
            <person name="Otzen D.E."/>
        </authorList>
    </citation>
    <scope>NUCLEOTIDE SEQUENCE [LARGE SCALE GENOMIC DNA]</scope>
    <source>
        <strain evidence="3 4">Ki8-1</strain>
    </source>
</reference>
<gene>
    <name evidence="3" type="ORF">DK846_08765</name>
</gene>
<organism evidence="3 4">
    <name type="scientific">Methanospirillum lacunae</name>
    <dbReference type="NCBI Taxonomy" id="668570"/>
    <lineage>
        <taxon>Archaea</taxon>
        <taxon>Methanobacteriati</taxon>
        <taxon>Methanobacteriota</taxon>
        <taxon>Stenosarchaea group</taxon>
        <taxon>Methanomicrobia</taxon>
        <taxon>Methanomicrobiales</taxon>
        <taxon>Methanospirillaceae</taxon>
        <taxon>Methanospirillum</taxon>
    </lineage>
</organism>
<protein>
    <recommendedName>
        <fullName evidence="2">Archaeal Type IV pilin N-terminal domain-containing protein</fullName>
    </recommendedName>
</protein>